<dbReference type="SMART" id="SM00320">
    <property type="entry name" value="WD40"/>
    <property type="match status" value="14"/>
</dbReference>
<dbReference type="PROSITE" id="PS00678">
    <property type="entry name" value="WD_REPEATS_1"/>
    <property type="match status" value="10"/>
</dbReference>
<feature type="repeat" description="WD" evidence="3">
    <location>
        <begin position="1113"/>
        <end position="1154"/>
    </location>
</feature>
<reference evidence="7" key="1">
    <citation type="journal article" date="2011" name="MBio">
        <title>Novel metabolic attributes of the genus Cyanothece, comprising a group of unicellular nitrogen-fixing Cyanobacteria.</title>
        <authorList>
            <person name="Bandyopadhyay A."/>
            <person name="Elvitigala T."/>
            <person name="Welsh E."/>
            <person name="Stockel J."/>
            <person name="Liberton M."/>
            <person name="Min H."/>
            <person name="Sherman L.A."/>
            <person name="Pakrasi H.B."/>
        </authorList>
    </citation>
    <scope>NUCLEOTIDE SEQUENCE [LARGE SCALE GENOMIC DNA]</scope>
    <source>
        <strain evidence="7">PCC 7424</strain>
    </source>
</reference>
<proteinExistence type="predicted"/>
<feature type="repeat" description="WD" evidence="3">
    <location>
        <begin position="768"/>
        <end position="809"/>
    </location>
</feature>
<keyword evidence="1 3" id="KW-0853">WD repeat</keyword>
<dbReference type="InterPro" id="IPR002182">
    <property type="entry name" value="NB-ARC"/>
</dbReference>
<dbReference type="HOGENOM" id="CLU_005071_2_0_3"/>
<dbReference type="PANTHER" id="PTHR19848:SF8">
    <property type="entry name" value="F-BOX AND WD REPEAT DOMAIN CONTAINING 7"/>
    <property type="match status" value="1"/>
</dbReference>
<feature type="repeat" description="WD" evidence="3">
    <location>
        <begin position="1029"/>
        <end position="1070"/>
    </location>
</feature>
<accession>B7K7B4</accession>
<feature type="repeat" description="WD" evidence="3">
    <location>
        <begin position="600"/>
        <end position="641"/>
    </location>
</feature>
<dbReference type="PANTHER" id="PTHR19848">
    <property type="entry name" value="WD40 REPEAT PROTEIN"/>
    <property type="match status" value="1"/>
</dbReference>
<dbReference type="InterPro" id="IPR020472">
    <property type="entry name" value="WD40_PAC1"/>
</dbReference>
<dbReference type="Pfam" id="PF00400">
    <property type="entry name" value="WD40"/>
    <property type="match status" value="14"/>
</dbReference>
<dbReference type="eggNOG" id="COG2319">
    <property type="taxonomic scope" value="Bacteria"/>
</dbReference>
<dbReference type="PROSITE" id="PS50294">
    <property type="entry name" value="WD_REPEATS_REGION"/>
    <property type="match status" value="11"/>
</dbReference>
<feature type="repeat" description="WD" evidence="3">
    <location>
        <begin position="642"/>
        <end position="683"/>
    </location>
</feature>
<feature type="repeat" description="WD" evidence="3">
    <location>
        <begin position="901"/>
        <end position="944"/>
    </location>
</feature>
<feature type="repeat" description="WD" evidence="3">
    <location>
        <begin position="859"/>
        <end position="901"/>
    </location>
</feature>
<dbReference type="PRINTS" id="PR00320">
    <property type="entry name" value="GPROTEINBRPT"/>
</dbReference>
<sequence length="1188" mass="132047">MNFENGLELANEAVLNRLGRQLSLVEEAILKGSWEGQTYEEIAQATNYSVDYLKRHIGPQLWKLLSEVLGEKVNKTNFRLALEARQESEKPPKNDSQLDPISPTITSCRCDWGEALDVSIFYGRIQELTTLNQWIREHRCRLVALLGMGGIGKSSLSVKLAQQLESEFDFIIWRSLRNAPSLKILLADLISILSEQQETTASIKRLIHYLRSYRCLIVLDNLETLLDAVRIGQFREGFEDYGELLTIVGETTHISCMVLTSRERPAEIATFEGIELAVRSLKLEGSKEAAYALLQAKGLSGTSLQQEKLGECYCYNPLAIKIVATSIQDLFDGEIGDFLEQETFVFNGIRRLLKQQFERLSPLEKDIMYWLAINREWTTLSELQKELVPKIRSSQLLETLEALNGRSLIEKKSGLYTQQPVVMEFVSECLVQDMAQELINQEFQLFNTHALLKTTVKDYVRETQERLLLDPIADSLRSQLGSMLAIAQYLQDLLNVIRQSQHYSQSYGPGNLINLCCYLQLDLTSYNLSNLTIRHGYFQGINLHQVNLAHSNLIECRFTQTFGAIYSVAFSPDGQLMATGNRHGEIWLWQIEDSQPLFTCKGHTNWVWSIVFSRNGEILISGSTDQTIRLWNVSNGQCLKILSQHTNGVYAIALSPDGNILASGGDEQVIKFSTLSEGQLLNLSLHHNCGIRSIAYSPDGRFLASGGTDQTVRIWDLSKGQCLKTLSGHLNWVWSVAFSPDGQLLASGGDDPRVRIWDVQTGECIKTLSGHLTSLRSVVFSPDGQRLASGSADQTVRIWDVQTGQCLKILSGHTNWVWSVAFAPSKTVNSLTPQLLASGSEDRTIRLWNINNGECLKTLIAYANKVFSVAFQGENPHLIVGGYEDNLVRVWNWSNNECLNFKGHTDVVLSVACSPKGELIASSGGGSDCTIKLWNVTSGQCLSTLSGHAEGVWAVEFSPNGSLLASGGTDQTVKLWDVKTAQCVKTLEGHQGWVWSVAFSADGKLLGSGCFDRTVKLWDLQSSQCLYTLKGHLAEVTTVAFSRDSQFIASGSTDYSIILWDVNNGQPFKTLQGHTSIVMSVTFSPDGRFLASGSFDQTIRIWDFLTGECLLILQGHTRGIESVGFSRDGCFLVSGGEDETIKLWQVQTGECLKTFKPKRPYEGMNLTGVTGLTESQITSLLALGALSD</sequence>
<dbReference type="EMBL" id="CP001291">
    <property type="protein sequence ID" value="ACK69682.1"/>
    <property type="molecule type" value="Genomic_DNA"/>
</dbReference>
<name>B7K7B4_GLOC7</name>
<dbReference type="STRING" id="65393.PCC7424_1234"/>
<feature type="repeat" description="WD" evidence="3">
    <location>
        <begin position="810"/>
        <end position="858"/>
    </location>
</feature>
<feature type="repeat" description="WD" evidence="3">
    <location>
        <begin position="684"/>
        <end position="725"/>
    </location>
</feature>
<dbReference type="Proteomes" id="UP000002384">
    <property type="component" value="Chromosome"/>
</dbReference>
<dbReference type="KEGG" id="cyc:PCC7424_1234"/>
<dbReference type="InterPro" id="IPR019775">
    <property type="entry name" value="WD40_repeat_CS"/>
</dbReference>
<evidence type="ECO:0000256" key="3">
    <source>
        <dbReference type="PROSITE-ProRule" id="PRU00221"/>
    </source>
</evidence>
<evidence type="ECO:0000259" key="4">
    <source>
        <dbReference type="Pfam" id="PF00931"/>
    </source>
</evidence>
<protein>
    <submittedName>
        <fullName evidence="6">WD-40 repeat protein</fullName>
    </submittedName>
</protein>
<dbReference type="SUPFAM" id="SSF50998">
    <property type="entry name" value="Quinoprotein alcohol dehydrogenase-like"/>
    <property type="match status" value="2"/>
</dbReference>
<dbReference type="OrthoDB" id="434800at2"/>
<evidence type="ECO:0000313" key="6">
    <source>
        <dbReference type="EMBL" id="ACK69682.1"/>
    </source>
</evidence>
<dbReference type="InterPro" id="IPR011047">
    <property type="entry name" value="Quinoprotein_ADH-like_sf"/>
</dbReference>
<evidence type="ECO:0000313" key="7">
    <source>
        <dbReference type="Proteomes" id="UP000002384"/>
    </source>
</evidence>
<keyword evidence="7" id="KW-1185">Reference proteome</keyword>
<feature type="repeat" description="WD" evidence="3">
    <location>
        <begin position="987"/>
        <end position="1028"/>
    </location>
</feature>
<dbReference type="CDD" id="cd00200">
    <property type="entry name" value="WD40"/>
    <property type="match status" value="3"/>
</dbReference>
<gene>
    <name evidence="6" type="ordered locus">PCC7424_1234</name>
</gene>
<dbReference type="SUPFAM" id="SSF50978">
    <property type="entry name" value="WD40 repeat-like"/>
    <property type="match status" value="1"/>
</dbReference>
<dbReference type="Gene3D" id="2.130.10.10">
    <property type="entry name" value="YVTN repeat-like/Quinoprotein amine dehydrogenase"/>
    <property type="match status" value="6"/>
</dbReference>
<feature type="repeat" description="WD" evidence="3">
    <location>
        <begin position="726"/>
        <end position="767"/>
    </location>
</feature>
<dbReference type="Pfam" id="PF26355">
    <property type="entry name" value="HTH_VMAP-M9"/>
    <property type="match status" value="1"/>
</dbReference>
<dbReference type="InterPro" id="IPR001680">
    <property type="entry name" value="WD40_rpt"/>
</dbReference>
<evidence type="ECO:0000259" key="5">
    <source>
        <dbReference type="Pfam" id="PF26355"/>
    </source>
</evidence>
<feature type="domain" description="NB-ARC" evidence="4">
    <location>
        <begin position="133"/>
        <end position="222"/>
    </location>
</feature>
<keyword evidence="2" id="KW-0677">Repeat</keyword>
<dbReference type="GO" id="GO:0043531">
    <property type="term" value="F:ADP binding"/>
    <property type="evidence" value="ECO:0007669"/>
    <property type="project" value="InterPro"/>
</dbReference>
<feature type="repeat" description="WD" evidence="3">
    <location>
        <begin position="558"/>
        <end position="599"/>
    </location>
</feature>
<evidence type="ECO:0000256" key="2">
    <source>
        <dbReference type="ARBA" id="ARBA00022737"/>
    </source>
</evidence>
<dbReference type="RefSeq" id="WP_012598628.1">
    <property type="nucleotide sequence ID" value="NC_011729.1"/>
</dbReference>
<feature type="repeat" description="WD" evidence="3">
    <location>
        <begin position="1071"/>
        <end position="1112"/>
    </location>
</feature>
<feature type="domain" description="vWA-MoxR associated protein N-terminal HTH" evidence="5">
    <location>
        <begin position="1"/>
        <end position="83"/>
    </location>
</feature>
<dbReference type="Pfam" id="PF00931">
    <property type="entry name" value="NB-ARC"/>
    <property type="match status" value="1"/>
</dbReference>
<dbReference type="InterPro" id="IPR058651">
    <property type="entry name" value="HTH_VMAP-M9"/>
</dbReference>
<dbReference type="PRINTS" id="PR00364">
    <property type="entry name" value="DISEASERSIST"/>
</dbReference>
<dbReference type="FunFam" id="2.130.10.10:FF:000228">
    <property type="entry name" value="COMPASS-like H3K4 histone methylase component WDR5A"/>
    <property type="match status" value="1"/>
</dbReference>
<dbReference type="InterPro" id="IPR015943">
    <property type="entry name" value="WD40/YVTN_repeat-like_dom_sf"/>
</dbReference>
<dbReference type="Gene3D" id="3.40.50.300">
    <property type="entry name" value="P-loop containing nucleotide triphosphate hydrolases"/>
    <property type="match status" value="1"/>
</dbReference>
<dbReference type="SUPFAM" id="SSF52540">
    <property type="entry name" value="P-loop containing nucleoside triphosphate hydrolases"/>
    <property type="match status" value="1"/>
</dbReference>
<evidence type="ECO:0000256" key="1">
    <source>
        <dbReference type="ARBA" id="ARBA00022574"/>
    </source>
</evidence>
<dbReference type="InterPro" id="IPR036322">
    <property type="entry name" value="WD40_repeat_dom_sf"/>
</dbReference>
<dbReference type="InterPro" id="IPR027417">
    <property type="entry name" value="P-loop_NTPase"/>
</dbReference>
<feature type="repeat" description="WD" evidence="3">
    <location>
        <begin position="945"/>
        <end position="986"/>
    </location>
</feature>
<dbReference type="AlphaFoldDB" id="B7K7B4"/>
<dbReference type="SUPFAM" id="SSF141571">
    <property type="entry name" value="Pentapeptide repeat-like"/>
    <property type="match status" value="1"/>
</dbReference>
<dbReference type="PROSITE" id="PS50082">
    <property type="entry name" value="WD_REPEATS_2"/>
    <property type="match status" value="14"/>
</dbReference>
<organism evidence="6 7">
    <name type="scientific">Gloeothece citriformis (strain PCC 7424)</name>
    <name type="common">Cyanothece sp. (strain PCC 7424)</name>
    <dbReference type="NCBI Taxonomy" id="65393"/>
    <lineage>
        <taxon>Bacteria</taxon>
        <taxon>Bacillati</taxon>
        <taxon>Cyanobacteriota</taxon>
        <taxon>Cyanophyceae</taxon>
        <taxon>Oscillatoriophycideae</taxon>
        <taxon>Chroococcales</taxon>
        <taxon>Aphanothecaceae</taxon>
        <taxon>Gloeothece</taxon>
        <taxon>Gloeothece citriformis</taxon>
    </lineage>
</organism>